<evidence type="ECO:0000313" key="3">
    <source>
        <dbReference type="EMBL" id="CDW73404.1"/>
    </source>
</evidence>
<dbReference type="InParanoid" id="A0A077ZUZ5"/>
<evidence type="ECO:0000313" key="4">
    <source>
        <dbReference type="Proteomes" id="UP000039865"/>
    </source>
</evidence>
<evidence type="ECO:0000256" key="2">
    <source>
        <dbReference type="SAM" id="MobiDB-lite"/>
    </source>
</evidence>
<dbReference type="EMBL" id="CCKQ01002314">
    <property type="protein sequence ID" value="CDW73404.1"/>
    <property type="molecule type" value="Genomic_DNA"/>
</dbReference>
<feature type="coiled-coil region" evidence="1">
    <location>
        <begin position="292"/>
        <end position="386"/>
    </location>
</feature>
<keyword evidence="4" id="KW-1185">Reference proteome</keyword>
<proteinExistence type="predicted"/>
<feature type="compositionally biased region" description="Polar residues" evidence="2">
    <location>
        <begin position="145"/>
        <end position="160"/>
    </location>
</feature>
<feature type="region of interest" description="Disordered" evidence="2">
    <location>
        <begin position="129"/>
        <end position="180"/>
    </location>
</feature>
<sequence>MDRKYNDRSGLATQSVLSKEDLEEKLREMKNLIEQQRQLQNQLQNNLSDKQQKPQNHNLSLDQSVDAGQQRQYPSYEVLHNPLSPLNNNLDNSQQVFERVNIVPPLNIHHKQNENLLTSSQFVVLNKHKQDDDNEADAEYDFKTPSKQYGNNYTNQNKQKSNGKHANDHNQSKNNHSPYCVNEENLKFRIAEYQRREKDYEKTIQKLQARLAIQEEQTIDVREKSSEKQKRYNQDTIAFAQEIKELKQQIQYKNQLLEGKERELGQSKKEILSNQAETSKLTERIDQLNLLVKSRQNESTNFQRQIEDLKHQLSNKKSTINQLQVDLENEKKSKQTQIQKIEEENRQKFSQLKFLVDQYRQQMHEYQKITQQNQELMGQINQNQTKKRNQSVSYPKFVQGEQEEGQEKVGGRKHYKNNNLKDSISDLFKQDEAPITATQNRDSDNQYVSIRKSPVRETQKLQQHRTEYGKLCSSAEKHKRNNDLDVSTSLQSNNQSNFQLKKQSLMLPSYQKFQDNQDQIKETEHQLLNKSKDTLIKAEKNRIGKRT</sequence>
<feature type="coiled-coil region" evidence="1">
    <location>
        <begin position="19"/>
        <end position="53"/>
    </location>
</feature>
<dbReference type="AlphaFoldDB" id="A0A077ZUZ5"/>
<organism evidence="3 4">
    <name type="scientific">Stylonychia lemnae</name>
    <name type="common">Ciliate</name>
    <dbReference type="NCBI Taxonomy" id="5949"/>
    <lineage>
        <taxon>Eukaryota</taxon>
        <taxon>Sar</taxon>
        <taxon>Alveolata</taxon>
        <taxon>Ciliophora</taxon>
        <taxon>Intramacronucleata</taxon>
        <taxon>Spirotrichea</taxon>
        <taxon>Stichotrichia</taxon>
        <taxon>Sporadotrichida</taxon>
        <taxon>Oxytrichidae</taxon>
        <taxon>Stylonychinae</taxon>
        <taxon>Stylonychia</taxon>
    </lineage>
</organism>
<dbReference type="OMA" id="NGKHAND"/>
<name>A0A077ZUZ5_STYLE</name>
<feature type="coiled-coil region" evidence="1">
    <location>
        <begin position="183"/>
        <end position="263"/>
    </location>
</feature>
<gene>
    <name evidence="3" type="primary">Contig11894.g12727</name>
    <name evidence="3" type="ORF">STYLEM_2381</name>
</gene>
<reference evidence="3 4" key="1">
    <citation type="submission" date="2014-06" db="EMBL/GenBank/DDBJ databases">
        <authorList>
            <person name="Swart Estienne"/>
        </authorList>
    </citation>
    <scope>NUCLEOTIDE SEQUENCE [LARGE SCALE GENOMIC DNA]</scope>
    <source>
        <strain evidence="3 4">130c</strain>
    </source>
</reference>
<feature type="region of interest" description="Disordered" evidence="2">
    <location>
        <begin position="525"/>
        <end position="547"/>
    </location>
</feature>
<evidence type="ECO:0000256" key="1">
    <source>
        <dbReference type="SAM" id="Coils"/>
    </source>
</evidence>
<accession>A0A077ZUZ5</accession>
<keyword evidence="1" id="KW-0175">Coiled coil</keyword>
<protein>
    <submittedName>
        <fullName evidence="3">Uncharacterized protein</fullName>
    </submittedName>
</protein>
<dbReference type="Proteomes" id="UP000039865">
    <property type="component" value="Unassembled WGS sequence"/>
</dbReference>